<dbReference type="PANTHER" id="PTHR12547:SF18">
    <property type="entry name" value="PROTEIN TIS11"/>
    <property type="match status" value="1"/>
</dbReference>
<name>A0A0G4FDN4_9ALVE</name>
<feature type="compositionally biased region" description="Polar residues" evidence="6">
    <location>
        <begin position="138"/>
        <end position="148"/>
    </location>
</feature>
<dbReference type="SMART" id="SM00356">
    <property type="entry name" value="ZnF_C3H1"/>
    <property type="match status" value="2"/>
</dbReference>
<keyword evidence="3 5" id="KW-0863">Zinc-finger</keyword>
<feature type="compositionally biased region" description="Basic and acidic residues" evidence="6">
    <location>
        <begin position="310"/>
        <end position="320"/>
    </location>
</feature>
<organism evidence="8">
    <name type="scientific">Chromera velia CCMP2878</name>
    <dbReference type="NCBI Taxonomy" id="1169474"/>
    <lineage>
        <taxon>Eukaryota</taxon>
        <taxon>Sar</taxon>
        <taxon>Alveolata</taxon>
        <taxon>Colpodellida</taxon>
        <taxon>Chromeraceae</taxon>
        <taxon>Chromera</taxon>
    </lineage>
</organism>
<dbReference type="InterPro" id="IPR036855">
    <property type="entry name" value="Znf_CCCH_sf"/>
</dbReference>
<dbReference type="SUPFAM" id="SSF90229">
    <property type="entry name" value="CCCH zinc finger"/>
    <property type="match status" value="2"/>
</dbReference>
<dbReference type="Pfam" id="PF00642">
    <property type="entry name" value="zf-CCCH"/>
    <property type="match status" value="2"/>
</dbReference>
<evidence type="ECO:0000256" key="3">
    <source>
        <dbReference type="ARBA" id="ARBA00022771"/>
    </source>
</evidence>
<gene>
    <name evidence="8" type="ORF">Cvel_16489</name>
</gene>
<feature type="compositionally biased region" description="Basic and acidic residues" evidence="6">
    <location>
        <begin position="238"/>
        <end position="253"/>
    </location>
</feature>
<dbReference type="PANTHER" id="PTHR12547">
    <property type="entry name" value="CCCH ZINC FINGER/TIS11-RELATED"/>
    <property type="match status" value="1"/>
</dbReference>
<protein>
    <recommendedName>
        <fullName evidence="7">C3H1-type domain-containing protein</fullName>
    </recommendedName>
</protein>
<evidence type="ECO:0000256" key="1">
    <source>
        <dbReference type="ARBA" id="ARBA00022723"/>
    </source>
</evidence>
<feature type="compositionally biased region" description="Polar residues" evidence="6">
    <location>
        <begin position="169"/>
        <end position="181"/>
    </location>
</feature>
<dbReference type="Gene3D" id="4.10.1000.10">
    <property type="entry name" value="Zinc finger, CCCH-type"/>
    <property type="match status" value="2"/>
</dbReference>
<feature type="compositionally biased region" description="Basic and acidic residues" evidence="6">
    <location>
        <begin position="330"/>
        <end position="346"/>
    </location>
</feature>
<feature type="zinc finger region" description="C3H1-type" evidence="5">
    <location>
        <begin position="17"/>
        <end position="44"/>
    </location>
</feature>
<feature type="zinc finger region" description="C3H1-type" evidence="5">
    <location>
        <begin position="52"/>
        <end position="80"/>
    </location>
</feature>
<evidence type="ECO:0000259" key="7">
    <source>
        <dbReference type="PROSITE" id="PS50103"/>
    </source>
</evidence>
<proteinExistence type="predicted"/>
<keyword evidence="1 5" id="KW-0479">Metal-binding</keyword>
<evidence type="ECO:0000256" key="5">
    <source>
        <dbReference type="PROSITE-ProRule" id="PRU00723"/>
    </source>
</evidence>
<keyword evidence="4 5" id="KW-0862">Zinc</keyword>
<dbReference type="InterPro" id="IPR045877">
    <property type="entry name" value="ZFP36-like"/>
</dbReference>
<dbReference type="InterPro" id="IPR000571">
    <property type="entry name" value="Znf_CCCH"/>
</dbReference>
<dbReference type="PROSITE" id="PS50103">
    <property type="entry name" value="ZF_C3H1"/>
    <property type="match status" value="2"/>
</dbReference>
<feature type="domain" description="C3H1-type" evidence="7">
    <location>
        <begin position="17"/>
        <end position="44"/>
    </location>
</feature>
<feature type="region of interest" description="Disordered" evidence="6">
    <location>
        <begin position="86"/>
        <end position="393"/>
    </location>
</feature>
<evidence type="ECO:0000313" key="8">
    <source>
        <dbReference type="EMBL" id="CEM11293.1"/>
    </source>
</evidence>
<evidence type="ECO:0000256" key="2">
    <source>
        <dbReference type="ARBA" id="ARBA00022737"/>
    </source>
</evidence>
<feature type="compositionally biased region" description="Low complexity" evidence="6">
    <location>
        <begin position="114"/>
        <end position="124"/>
    </location>
</feature>
<dbReference type="GO" id="GO:0003729">
    <property type="term" value="F:mRNA binding"/>
    <property type="evidence" value="ECO:0007669"/>
    <property type="project" value="InterPro"/>
</dbReference>
<dbReference type="AlphaFoldDB" id="A0A0G4FDN4"/>
<reference evidence="8" key="1">
    <citation type="submission" date="2014-11" db="EMBL/GenBank/DDBJ databases">
        <authorList>
            <person name="Otto D Thomas"/>
            <person name="Naeem Raeece"/>
        </authorList>
    </citation>
    <scope>NUCLEOTIDE SEQUENCE</scope>
</reference>
<evidence type="ECO:0000256" key="4">
    <source>
        <dbReference type="ARBA" id="ARBA00022833"/>
    </source>
</evidence>
<dbReference type="EMBL" id="CDMZ01000299">
    <property type="protein sequence ID" value="CEM11293.1"/>
    <property type="molecule type" value="Genomic_DNA"/>
</dbReference>
<evidence type="ECO:0000256" key="6">
    <source>
        <dbReference type="SAM" id="MobiDB-lite"/>
    </source>
</evidence>
<feature type="domain" description="C3H1-type" evidence="7">
    <location>
        <begin position="52"/>
        <end position="80"/>
    </location>
</feature>
<sequence>MEEAGLDHLSYEWRAALFKTQLCKHFASGSCPLGEACRFAHGTDDLRVRPELEKTSLCYSVLKGFACARGNQCTYAHSFEELNAARAAASDPGKKRPPMPPPPPSEKESDDAAKAAPAHVVAMASKNKNTFGVRVEPSANSRRTSDMSGPSAWGHSNGAPPVPFFKGGSCSTGDRGNTAAPSRSAFDGRFVKRTSRSSGSGEPPHDDMMHMRRPYSDRDPDGMMWGGRDGRGLPPPGWEREKDDREAWGEWRARVRGRPGPDGWEPGERFGRYPPYHPDGRRGMGGDGYDDYPPWPVGPRSPDLYPDYPSPREYERERYGRRGGGYPPHPWDDPRRDFEYDRERERRMHGRGPRPPYAESDGPYGPPMHMRGGGPRGGMPPRAGPEDEEAPPAYDYEEKIVAVEEAEPPPY</sequence>
<dbReference type="VEuPathDB" id="CryptoDB:Cvel_16489"/>
<feature type="compositionally biased region" description="Basic and acidic residues" evidence="6">
    <location>
        <begin position="203"/>
        <end position="221"/>
    </location>
</feature>
<keyword evidence="2" id="KW-0677">Repeat</keyword>
<accession>A0A0G4FDN4</accession>
<dbReference type="GO" id="GO:0008270">
    <property type="term" value="F:zinc ion binding"/>
    <property type="evidence" value="ECO:0007669"/>
    <property type="project" value="UniProtKB-KW"/>
</dbReference>